<keyword evidence="8 15" id="KW-0812">Transmembrane</keyword>
<feature type="domain" description="Histidine kinase" evidence="16">
    <location>
        <begin position="283"/>
        <end position="481"/>
    </location>
</feature>
<dbReference type="SUPFAM" id="SSF55874">
    <property type="entry name" value="ATPase domain of HSP90 chaperone/DNA topoisomerase II/histidine kinase"/>
    <property type="match status" value="1"/>
</dbReference>
<evidence type="ECO:0000259" key="17">
    <source>
        <dbReference type="PROSITE" id="PS50885"/>
    </source>
</evidence>
<dbReference type="PANTHER" id="PTHR44936">
    <property type="entry name" value="SENSOR PROTEIN CREC"/>
    <property type="match status" value="1"/>
</dbReference>
<dbReference type="Pfam" id="PF00512">
    <property type="entry name" value="HisKA"/>
    <property type="match status" value="1"/>
</dbReference>
<name>A0A1M5XYY5_9GAMM</name>
<evidence type="ECO:0000256" key="10">
    <source>
        <dbReference type="ARBA" id="ARBA00022777"/>
    </source>
</evidence>
<dbReference type="PRINTS" id="PR00344">
    <property type="entry name" value="BCTRLSENSOR"/>
</dbReference>
<evidence type="ECO:0000313" key="19">
    <source>
        <dbReference type="Proteomes" id="UP000184268"/>
    </source>
</evidence>
<evidence type="ECO:0000256" key="5">
    <source>
        <dbReference type="ARBA" id="ARBA00022519"/>
    </source>
</evidence>
<dbReference type="InterPro" id="IPR003594">
    <property type="entry name" value="HATPase_dom"/>
</dbReference>
<keyword evidence="9" id="KW-0547">Nucleotide-binding</keyword>
<keyword evidence="6" id="KW-0597">Phosphoprotein</keyword>
<dbReference type="SMART" id="SM00388">
    <property type="entry name" value="HisKA"/>
    <property type="match status" value="1"/>
</dbReference>
<keyword evidence="5" id="KW-0997">Cell inner membrane</keyword>
<dbReference type="InterPro" id="IPR036097">
    <property type="entry name" value="HisK_dim/P_sf"/>
</dbReference>
<dbReference type="InterPro" id="IPR005467">
    <property type="entry name" value="His_kinase_dom"/>
</dbReference>
<evidence type="ECO:0000256" key="9">
    <source>
        <dbReference type="ARBA" id="ARBA00022741"/>
    </source>
</evidence>
<dbReference type="PROSITE" id="PS50885">
    <property type="entry name" value="HAMP"/>
    <property type="match status" value="1"/>
</dbReference>
<reference evidence="18 19" key="1">
    <citation type="submission" date="2016-11" db="EMBL/GenBank/DDBJ databases">
        <authorList>
            <person name="Jaros S."/>
            <person name="Januszkiewicz K."/>
            <person name="Wedrychowicz H."/>
        </authorList>
    </citation>
    <scope>NUCLEOTIDE SEQUENCE [LARGE SCALE GENOMIC DNA]</scope>
    <source>
        <strain evidence="18 19">DSM 16917</strain>
    </source>
</reference>
<keyword evidence="19" id="KW-1185">Reference proteome</keyword>
<evidence type="ECO:0000259" key="16">
    <source>
        <dbReference type="PROSITE" id="PS50109"/>
    </source>
</evidence>
<keyword evidence="10 18" id="KW-0418">Kinase</keyword>
<dbReference type="InterPro" id="IPR003660">
    <property type="entry name" value="HAMP_dom"/>
</dbReference>
<dbReference type="InterPro" id="IPR004358">
    <property type="entry name" value="Sig_transdc_His_kin-like_C"/>
</dbReference>
<dbReference type="InterPro" id="IPR036890">
    <property type="entry name" value="HATPase_C_sf"/>
</dbReference>
<keyword evidence="12 15" id="KW-1133">Transmembrane helix</keyword>
<evidence type="ECO:0000256" key="4">
    <source>
        <dbReference type="ARBA" id="ARBA00022475"/>
    </source>
</evidence>
<dbReference type="Proteomes" id="UP000184268">
    <property type="component" value="Unassembled WGS sequence"/>
</dbReference>
<dbReference type="InterPro" id="IPR050980">
    <property type="entry name" value="2C_sensor_his_kinase"/>
</dbReference>
<feature type="transmembrane region" description="Helical" evidence="15">
    <location>
        <begin position="204"/>
        <end position="222"/>
    </location>
</feature>
<evidence type="ECO:0000256" key="12">
    <source>
        <dbReference type="ARBA" id="ARBA00022989"/>
    </source>
</evidence>
<keyword evidence="7" id="KW-0808">Transferase</keyword>
<dbReference type="PANTHER" id="PTHR44936:SF5">
    <property type="entry name" value="SENSOR HISTIDINE KINASE ENVZ"/>
    <property type="match status" value="1"/>
</dbReference>
<keyword evidence="11" id="KW-0067">ATP-binding</keyword>
<evidence type="ECO:0000256" key="2">
    <source>
        <dbReference type="ARBA" id="ARBA00004429"/>
    </source>
</evidence>
<dbReference type="GO" id="GO:0000155">
    <property type="term" value="F:phosphorelay sensor kinase activity"/>
    <property type="evidence" value="ECO:0007669"/>
    <property type="project" value="InterPro"/>
</dbReference>
<evidence type="ECO:0000256" key="15">
    <source>
        <dbReference type="SAM" id="Phobius"/>
    </source>
</evidence>
<dbReference type="CDD" id="cd00075">
    <property type="entry name" value="HATPase"/>
    <property type="match status" value="1"/>
</dbReference>
<evidence type="ECO:0000256" key="1">
    <source>
        <dbReference type="ARBA" id="ARBA00000085"/>
    </source>
</evidence>
<evidence type="ECO:0000256" key="14">
    <source>
        <dbReference type="ARBA" id="ARBA00023136"/>
    </source>
</evidence>
<dbReference type="InterPro" id="IPR003661">
    <property type="entry name" value="HisK_dim/P_dom"/>
</dbReference>
<keyword evidence="14 15" id="KW-0472">Membrane</keyword>
<dbReference type="SUPFAM" id="SSF47384">
    <property type="entry name" value="Homodimeric domain of signal transducing histidine kinase"/>
    <property type="match status" value="1"/>
</dbReference>
<evidence type="ECO:0000313" key="18">
    <source>
        <dbReference type="EMBL" id="SHI05025.1"/>
    </source>
</evidence>
<dbReference type="SMART" id="SM00304">
    <property type="entry name" value="HAMP"/>
    <property type="match status" value="1"/>
</dbReference>
<keyword evidence="13" id="KW-0902">Two-component regulatory system</keyword>
<dbReference type="GO" id="GO:0005524">
    <property type="term" value="F:ATP binding"/>
    <property type="evidence" value="ECO:0007669"/>
    <property type="project" value="UniProtKB-KW"/>
</dbReference>
<dbReference type="OrthoDB" id="9804645at2"/>
<sequence length="481" mass="54305">MLKTLRQRLWPRRLASQMVALVLLVLVLAFAISLGLLAGAHKESIGNLNQGQISRQYLSIVRLMESSDPSYYPTILRAARSATTQVSLDRSSALPAQPPTPRDAHLIERLVEHLGPEYAGRIRASHALRIKLPERELRRLREHRGERMTEHQRRALLERRLSEHPDKRPKLEFFSLSVQLADGQWLNLDSQLPEPPPLVPRQTLIFLLISAAALMVALVWMVRRLTRPLQALTRSADQLGRGQPVAPLAERGPEDLRSPIRAFNQMNERLQRYVSDRTRMLAALSHDLRTPITSMRLRVEMMPPGPDQQALLATLEEMQQMSEATLAFLREGSDQEASRELDLDAMLESLCDDLQQLGKPVHYHSAEPLVLLARPSGLKRALRNLVENAVQYGEQAEVRYQRHDDAVWVEIQDQGPGLSESDQERVFEPFLRLEGSRNRHTGGVGLGLSIARNLVRAHGGDIELHNTHPGLKVRVILPLGS</sequence>
<dbReference type="Gene3D" id="3.30.565.10">
    <property type="entry name" value="Histidine kinase-like ATPase, C-terminal domain"/>
    <property type="match status" value="1"/>
</dbReference>
<comment type="subcellular location">
    <subcellularLocation>
        <location evidence="2">Cell inner membrane</location>
        <topology evidence="2">Multi-pass membrane protein</topology>
    </subcellularLocation>
</comment>
<feature type="domain" description="HAMP" evidence="17">
    <location>
        <begin position="223"/>
        <end position="275"/>
    </location>
</feature>
<dbReference type="CDD" id="cd06225">
    <property type="entry name" value="HAMP"/>
    <property type="match status" value="1"/>
</dbReference>
<comment type="catalytic activity">
    <reaction evidence="1">
        <text>ATP + protein L-histidine = ADP + protein N-phospho-L-histidine.</text>
        <dbReference type="EC" id="2.7.13.3"/>
    </reaction>
</comment>
<dbReference type="PROSITE" id="PS50109">
    <property type="entry name" value="HIS_KIN"/>
    <property type="match status" value="1"/>
</dbReference>
<dbReference type="AlphaFoldDB" id="A0A1M5XYY5"/>
<dbReference type="RefSeq" id="WP_067662568.1">
    <property type="nucleotide sequence ID" value="NZ_FQXG01000006.1"/>
</dbReference>
<evidence type="ECO:0000256" key="7">
    <source>
        <dbReference type="ARBA" id="ARBA00022679"/>
    </source>
</evidence>
<dbReference type="GO" id="GO:0005886">
    <property type="term" value="C:plasma membrane"/>
    <property type="evidence" value="ECO:0007669"/>
    <property type="project" value="UniProtKB-SubCell"/>
</dbReference>
<dbReference type="Pfam" id="PF02518">
    <property type="entry name" value="HATPase_c"/>
    <property type="match status" value="1"/>
</dbReference>
<keyword evidence="4" id="KW-1003">Cell membrane</keyword>
<dbReference type="EMBL" id="FQXG01000006">
    <property type="protein sequence ID" value="SHI05025.1"/>
    <property type="molecule type" value="Genomic_DNA"/>
</dbReference>
<dbReference type="STRING" id="299255.SAMN02745129_3824"/>
<evidence type="ECO:0000256" key="11">
    <source>
        <dbReference type="ARBA" id="ARBA00022840"/>
    </source>
</evidence>
<accession>A0A1M5XYY5</accession>
<dbReference type="SMART" id="SM00387">
    <property type="entry name" value="HATPase_c"/>
    <property type="match status" value="1"/>
</dbReference>
<protein>
    <recommendedName>
        <fullName evidence="3">histidine kinase</fullName>
        <ecNumber evidence="3">2.7.13.3</ecNumber>
    </recommendedName>
</protein>
<dbReference type="CDD" id="cd00082">
    <property type="entry name" value="HisKA"/>
    <property type="match status" value="1"/>
</dbReference>
<evidence type="ECO:0000256" key="6">
    <source>
        <dbReference type="ARBA" id="ARBA00022553"/>
    </source>
</evidence>
<evidence type="ECO:0000256" key="13">
    <source>
        <dbReference type="ARBA" id="ARBA00023012"/>
    </source>
</evidence>
<dbReference type="Gene3D" id="1.10.287.130">
    <property type="match status" value="1"/>
</dbReference>
<gene>
    <name evidence="18" type="ORF">SAMN02745129_3824</name>
</gene>
<evidence type="ECO:0000256" key="3">
    <source>
        <dbReference type="ARBA" id="ARBA00012438"/>
    </source>
</evidence>
<evidence type="ECO:0000256" key="8">
    <source>
        <dbReference type="ARBA" id="ARBA00022692"/>
    </source>
</evidence>
<dbReference type="EC" id="2.7.13.3" evidence="3"/>
<proteinExistence type="predicted"/>
<organism evidence="18 19">
    <name type="scientific">Ferrimonas marina</name>
    <dbReference type="NCBI Taxonomy" id="299255"/>
    <lineage>
        <taxon>Bacteria</taxon>
        <taxon>Pseudomonadati</taxon>
        <taxon>Pseudomonadota</taxon>
        <taxon>Gammaproteobacteria</taxon>
        <taxon>Alteromonadales</taxon>
        <taxon>Ferrimonadaceae</taxon>
        <taxon>Ferrimonas</taxon>
    </lineage>
</organism>